<evidence type="ECO:0000256" key="2">
    <source>
        <dbReference type="SAM" id="MobiDB-lite"/>
    </source>
</evidence>
<dbReference type="InterPro" id="IPR007573">
    <property type="entry name" value="QWRF"/>
</dbReference>
<feature type="compositionally biased region" description="Basic and acidic residues" evidence="2">
    <location>
        <begin position="166"/>
        <end position="180"/>
    </location>
</feature>
<comment type="similarity">
    <text evidence="1">Belongs to the QWRF family.</text>
</comment>
<feature type="compositionally biased region" description="Low complexity" evidence="2">
    <location>
        <begin position="316"/>
        <end position="334"/>
    </location>
</feature>
<feature type="region of interest" description="Disordered" evidence="2">
    <location>
        <begin position="166"/>
        <end position="230"/>
    </location>
</feature>
<feature type="region of interest" description="Disordered" evidence="2">
    <location>
        <begin position="1"/>
        <end position="128"/>
    </location>
</feature>
<dbReference type="GO" id="GO:0005880">
    <property type="term" value="C:nuclear microtubule"/>
    <property type="evidence" value="ECO:0007669"/>
    <property type="project" value="TreeGrafter"/>
</dbReference>
<dbReference type="RefSeq" id="XP_039130485.1">
    <property type="nucleotide sequence ID" value="XM_039274551.1"/>
</dbReference>
<feature type="compositionally biased region" description="Basic and acidic residues" evidence="2">
    <location>
        <begin position="211"/>
        <end position="222"/>
    </location>
</feature>
<proteinExistence type="inferred from homology"/>
<keyword evidence="3" id="KW-1185">Reference proteome</keyword>
<evidence type="ECO:0000313" key="3">
    <source>
        <dbReference type="Proteomes" id="UP001515500"/>
    </source>
</evidence>
<dbReference type="GO" id="GO:0005737">
    <property type="term" value="C:cytoplasm"/>
    <property type="evidence" value="ECO:0007669"/>
    <property type="project" value="TreeGrafter"/>
</dbReference>
<protein>
    <submittedName>
        <fullName evidence="4">AUGMIN subunit 8-like</fullName>
    </submittedName>
</protein>
<reference evidence="4" key="1">
    <citation type="submission" date="2025-08" db="UniProtKB">
        <authorList>
            <consortium name="RefSeq"/>
        </authorList>
    </citation>
    <scope>IDENTIFICATION</scope>
</reference>
<dbReference type="GO" id="GO:0008017">
    <property type="term" value="F:microtubule binding"/>
    <property type="evidence" value="ECO:0007669"/>
    <property type="project" value="TreeGrafter"/>
</dbReference>
<accession>A0AB40BSV2</accession>
<name>A0AB40BSV2_DIOCR</name>
<dbReference type="GeneID" id="120266897"/>
<feature type="compositionally biased region" description="Low complexity" evidence="2">
    <location>
        <begin position="349"/>
        <end position="367"/>
    </location>
</feature>
<feature type="region of interest" description="Disordered" evidence="2">
    <location>
        <begin position="251"/>
        <end position="367"/>
    </location>
</feature>
<dbReference type="GO" id="GO:0051225">
    <property type="term" value="P:spindle assembly"/>
    <property type="evidence" value="ECO:0007669"/>
    <property type="project" value="TreeGrafter"/>
</dbReference>
<feature type="compositionally biased region" description="Polar residues" evidence="2">
    <location>
        <begin position="198"/>
        <end position="210"/>
    </location>
</feature>
<evidence type="ECO:0000256" key="1">
    <source>
        <dbReference type="ARBA" id="ARBA00010016"/>
    </source>
</evidence>
<feature type="compositionally biased region" description="Polar residues" evidence="2">
    <location>
        <begin position="47"/>
        <end position="58"/>
    </location>
</feature>
<dbReference type="Pfam" id="PF04484">
    <property type="entry name" value="QWRF"/>
    <property type="match status" value="1"/>
</dbReference>
<feature type="compositionally biased region" description="Basic and acidic residues" evidence="2">
    <location>
        <begin position="270"/>
        <end position="282"/>
    </location>
</feature>
<dbReference type="Proteomes" id="UP001515500">
    <property type="component" value="Chromosome 8"/>
</dbReference>
<dbReference type="AlphaFoldDB" id="A0AB40BSV2"/>
<organism evidence="3 4">
    <name type="scientific">Dioscorea cayennensis subsp. rotundata</name>
    <name type="common">White Guinea yam</name>
    <name type="synonym">Dioscorea rotundata</name>
    <dbReference type="NCBI Taxonomy" id="55577"/>
    <lineage>
        <taxon>Eukaryota</taxon>
        <taxon>Viridiplantae</taxon>
        <taxon>Streptophyta</taxon>
        <taxon>Embryophyta</taxon>
        <taxon>Tracheophyta</taxon>
        <taxon>Spermatophyta</taxon>
        <taxon>Magnoliopsida</taxon>
        <taxon>Liliopsida</taxon>
        <taxon>Dioscoreales</taxon>
        <taxon>Dioscoreaceae</taxon>
        <taxon>Dioscorea</taxon>
    </lineage>
</organism>
<dbReference type="PANTHER" id="PTHR31807">
    <property type="entry name" value="AUGMIN FAMILY MEMBER"/>
    <property type="match status" value="1"/>
</dbReference>
<feature type="compositionally biased region" description="Polar residues" evidence="2">
    <location>
        <begin position="339"/>
        <end position="348"/>
    </location>
</feature>
<evidence type="ECO:0000313" key="4">
    <source>
        <dbReference type="RefSeq" id="XP_039130485.1"/>
    </source>
</evidence>
<dbReference type="PANTHER" id="PTHR31807:SF37">
    <property type="entry name" value="HAUS AUGMIN-LIKE COMPLEX SUBUNIT 8"/>
    <property type="match status" value="1"/>
</dbReference>
<feature type="compositionally biased region" description="Low complexity" evidence="2">
    <location>
        <begin position="91"/>
        <end position="123"/>
    </location>
</feature>
<sequence>MDVRSLVLEGSVVEQKEDPPRPPLVPSEKNNAVTAARKPRLREISSRYKSAASSTTTAPRRCPSPSAGRTSPTPGAALPKRSQSAERRRPSTPTSRYSAPSSPTSRPSTPSTPSSRSTTPVRDSGVDLQSATRRLLGGRAHDGLWPSMRSLTASFQSESISVPVIRKERPFRDPSPDRSLKSSINVGSERKRTPLRGRNTSDQSENSRPVDNSHSRVVEQHRWPGISGGKMSVLSLSRSMDLTDKVNRSASLVSTRGVSPRRTAVSDSSGRGHQESMSEVGRRVLSNGSRKLERDVGVGVNVPLAPSERSASVTHPSRTLSSPLPGLRRPSSPSKTLLMPSSTTRGMQSPSRSRPSTPLTSSSSAAGRIGASSSVLNYTVDMRRGKKNASQIEDAHQLRLLYNRNLQWLFVNALSDAISVIQKMAAEDTLYTVWSRISELDGSVISKKINLQYLKEEMKLNMVLKEQMAYLEDWATLEKEHSSSLSAATEALKASTLRLPVTGGARVDACAVKNAISSAVDVMQAMGSSVCCLLSKVEGMNHLASELSDTAAKERAMLDECRDLLSSTAAIQVQESSLRTHLIQLRQDFYKMK</sequence>
<gene>
    <name evidence="4" type="primary">LOC120266897</name>
</gene>